<comment type="similarity">
    <text evidence="2 11">Belongs to the MICOS complex subunit Mic60 family.</text>
</comment>
<dbReference type="VEuPathDB" id="FungiDB:DNF11_4009"/>
<evidence type="ECO:0000256" key="6">
    <source>
        <dbReference type="ARBA" id="ARBA00022989"/>
    </source>
</evidence>
<proteinExistence type="inferred from homology"/>
<evidence type="ECO:0000256" key="12">
    <source>
        <dbReference type="SAM" id="Coils"/>
    </source>
</evidence>
<evidence type="ECO:0000256" key="3">
    <source>
        <dbReference type="ARBA" id="ARBA00018116"/>
    </source>
</evidence>
<reference evidence="14 15" key="1">
    <citation type="submission" date="2018-10" db="EMBL/GenBank/DDBJ databases">
        <title>Complete genome sequence of Malassezia restricta CBS 7877.</title>
        <authorList>
            <person name="Morand S.C."/>
            <person name="Bertignac M."/>
            <person name="Iltis A."/>
            <person name="Kolder I."/>
            <person name="Pirovano W."/>
            <person name="Jourdain R."/>
            <person name="Clavaud C."/>
        </authorList>
    </citation>
    <scope>NUCLEOTIDE SEQUENCE [LARGE SCALE GENOMIC DNA]</scope>
    <source>
        <strain evidence="14 15">CBS 7877</strain>
    </source>
</reference>
<dbReference type="GO" id="GO:0061617">
    <property type="term" value="C:MICOS complex"/>
    <property type="evidence" value="ECO:0007669"/>
    <property type="project" value="TreeGrafter"/>
</dbReference>
<evidence type="ECO:0000313" key="14">
    <source>
        <dbReference type="EMBL" id="AYO44959.1"/>
    </source>
</evidence>
<accession>A0A3G2SC59</accession>
<dbReference type="Proteomes" id="UP000269793">
    <property type="component" value="Chromosome IX"/>
</dbReference>
<evidence type="ECO:0000256" key="5">
    <source>
        <dbReference type="ARBA" id="ARBA00022792"/>
    </source>
</evidence>
<dbReference type="PANTHER" id="PTHR15415:SF7">
    <property type="entry name" value="MICOS COMPLEX SUBUNIT MIC60"/>
    <property type="match status" value="1"/>
</dbReference>
<dbReference type="PANTHER" id="PTHR15415">
    <property type="entry name" value="MITOFILIN"/>
    <property type="match status" value="1"/>
</dbReference>
<dbReference type="STRING" id="425264.A0A3G2SC59"/>
<keyword evidence="9" id="KW-0472">Membrane</keyword>
<keyword evidence="4 11" id="KW-0812">Transmembrane</keyword>
<comment type="subcellular location">
    <subcellularLocation>
        <location evidence="1 11">Mitochondrion inner membrane</location>
        <topology evidence="1 11">Single-pass membrane protein</topology>
    </subcellularLocation>
</comment>
<organism evidence="14 15">
    <name type="scientific">Malassezia restricta (strain ATCC 96810 / NBRC 103918 / CBS 7877)</name>
    <name type="common">Seborrheic dermatitis infection agent</name>
    <dbReference type="NCBI Taxonomy" id="425264"/>
    <lineage>
        <taxon>Eukaryota</taxon>
        <taxon>Fungi</taxon>
        <taxon>Dikarya</taxon>
        <taxon>Basidiomycota</taxon>
        <taxon>Ustilaginomycotina</taxon>
        <taxon>Malasseziomycetes</taxon>
        <taxon>Malasseziales</taxon>
        <taxon>Malasseziaceae</taxon>
        <taxon>Malassezia</taxon>
    </lineage>
</organism>
<keyword evidence="8 11" id="KW-0496">Mitochondrion</keyword>
<evidence type="ECO:0000256" key="9">
    <source>
        <dbReference type="ARBA" id="ARBA00023136"/>
    </source>
</evidence>
<protein>
    <recommendedName>
        <fullName evidence="3 11">MICOS complex subunit MIC60</fullName>
    </recommendedName>
    <alternativeName>
        <fullName evidence="11">Mitofilin</fullName>
    </alternativeName>
</protein>
<feature type="coiled-coil region" evidence="12">
    <location>
        <begin position="283"/>
        <end position="329"/>
    </location>
</feature>
<dbReference type="InterPro" id="IPR019133">
    <property type="entry name" value="MIC60"/>
</dbReference>
<feature type="region of interest" description="Disordered" evidence="13">
    <location>
        <begin position="183"/>
        <end position="217"/>
    </location>
</feature>
<gene>
    <name evidence="14" type="primary">fcj1</name>
    <name evidence="14" type="ORF">DNF11_4009</name>
</gene>
<keyword evidence="6" id="KW-1133">Transmembrane helix</keyword>
<evidence type="ECO:0000256" key="7">
    <source>
        <dbReference type="ARBA" id="ARBA00023054"/>
    </source>
</evidence>
<evidence type="ECO:0000256" key="8">
    <source>
        <dbReference type="ARBA" id="ARBA00023128"/>
    </source>
</evidence>
<evidence type="ECO:0000313" key="15">
    <source>
        <dbReference type="Proteomes" id="UP000269793"/>
    </source>
</evidence>
<dbReference type="GO" id="GO:0042407">
    <property type="term" value="P:cristae formation"/>
    <property type="evidence" value="ECO:0007669"/>
    <property type="project" value="TreeGrafter"/>
</dbReference>
<evidence type="ECO:0000256" key="1">
    <source>
        <dbReference type="ARBA" id="ARBA00004434"/>
    </source>
</evidence>
<dbReference type="OrthoDB" id="10261039at2759"/>
<dbReference type="Pfam" id="PF09731">
    <property type="entry name" value="Mitofilin"/>
    <property type="match status" value="1"/>
</dbReference>
<evidence type="ECO:0000256" key="10">
    <source>
        <dbReference type="ARBA" id="ARBA00025571"/>
    </source>
</evidence>
<keyword evidence="15" id="KW-1185">Reference proteome</keyword>
<feature type="coiled-coil region" evidence="12">
    <location>
        <begin position="122"/>
        <end position="164"/>
    </location>
</feature>
<keyword evidence="5 11" id="KW-0999">Mitochondrion inner membrane</keyword>
<keyword evidence="7 12" id="KW-0175">Coiled coil</keyword>
<feature type="compositionally biased region" description="Basic and acidic residues" evidence="13">
    <location>
        <begin position="183"/>
        <end position="198"/>
    </location>
</feature>
<comment type="function">
    <text evidence="10">Component of the MICOS complex, a large protein complex of the mitochondrial inner membrane that plays crucial roles in the maintenance of crista junctions, inner membrane architecture, and formation of contact sites to the outer membrane. Plays a role in keeping cristae membranes connected to the inner boundary membrane. Also promotes protein import via the mitochondrial intermembrane space assembly (MIA) pathway.</text>
</comment>
<dbReference type="AlphaFoldDB" id="A0A3G2SC59"/>
<dbReference type="EMBL" id="CP033156">
    <property type="protein sequence ID" value="AYO44959.1"/>
    <property type="molecule type" value="Genomic_DNA"/>
</dbReference>
<evidence type="ECO:0000256" key="13">
    <source>
        <dbReference type="SAM" id="MobiDB-lite"/>
    </source>
</evidence>
<comment type="subunit">
    <text evidence="11">Component of the mitochondrial contact site and cristae organizing system (MICOS) complex.</text>
</comment>
<sequence length="622" mass="68657">MTTTAMLTKRVAAQARASYSTATGASVPRRRAVLPRLVAYAAVGAAVFYGGSVEASRHSEAYRDFFTQNVYGGKELVSYFSQHALSDIPDDLKRIDVDEQVSWAAQQVRDGFQHLRRYVQSNEHVQHTREEVEKRTAELQQKLQEQLEELRTKAEKESAHLYEQAQSVAGRSLSDAREHLEHLTHGRTEEAEQREPTGAKEPSPADEPTSAPLYAERKLVADGRPTGRLRDDPEAPRLPQLAASLKKQSSSEPVIAQLAGTIDELAAFLRDAPHAGALARGVLTTAQSDLEKLCQRLDDIKASDAQKLDAQLEKQAQGFEAELKKAAEKAASELGQRDADWSKKVQALQDEQARQFKTHLAKELQVQSEIIDERLRDEVIARGIELQRKWSNEVKAKVEQERAGRLARLDELAKELQGIEGMLFANADTLDDSFQLNSLHAALRTLRSAIDGAGAADASPYVRRTFANELATLRSKAKNNDVIEAALRAVDETGAASEGVESVPTLHEWFRARVAPRLTQVALLPEQGAGVLSYVASVVLSPLLLARQGLVPGSDVSSIVARAEWLLDHRDLDAAARELNQLRGWAKLIASDWLHAARQRLEVDQALHLVEQEASFASLLHT</sequence>
<evidence type="ECO:0000256" key="11">
    <source>
        <dbReference type="RuleBase" id="RU363000"/>
    </source>
</evidence>
<evidence type="ECO:0000256" key="2">
    <source>
        <dbReference type="ARBA" id="ARBA00010877"/>
    </source>
</evidence>
<name>A0A3G2SC59_MALR7</name>
<evidence type="ECO:0000256" key="4">
    <source>
        <dbReference type="ARBA" id="ARBA00022692"/>
    </source>
</evidence>